<feature type="region of interest" description="Disordered" evidence="1">
    <location>
        <begin position="327"/>
        <end position="430"/>
    </location>
</feature>
<sequence length="760" mass="82650">MASANSSSEAEDCEHLRENTCRNAQPDGLPLNRSESGKTAADISRDHFWAHYSKHAETMKRREEEVQELLSKDPLHFARRPSESAGVRFGSFTDVDIHVQQRISEFDKDDDGSKEEGQDAPPTRNLWFEMFERDQAASKIQAWWRRLHGYTYKKEEEKLKPARSRRRGPQRCVTMSGLSSFSENAGAHDPRLLRRAASVRADPDGQRNSLAGARNHSLPRRAISFRVNKEEQSSPRAPKGPPPPLRRMASTSCAMDGSFRRRSSSVNPVSSEDGQQQKLRRRSSTNLQSEDSQLDDELAPWCNAELRLESEPRDDLLQQQELRRLSSTSALSEEGSLKLRRRSSTNFSSEAARHTKSLQQSRGGSQQGEGEGDGRGTAASARRRSVCSDASSDPRWIIQKDASSAVSGASSEAGSVDGGGLSRDTPGGGVLYHQRLHRQQQQNRSAGLGKPQTSLPIQTPAASMLKLDPGASLYSSRRGSLSQEMEVTKAPMLCLGLYVSQPDSPLSGHAGVEARQGSSKSQAVAGNFGDQSHAGLPMCDSDMGPAADVRMGSMASRNSVGNNRLRLLKSRPGFATGRKLEPRRSSPSMNLPNQSSSLLASPDQKPVVIENTLRGRCSSSMEDLASCLILSPRDRASSSSFRSRSHPPGEHSCHAAADAAGGTSLASRSSNPASLRYLPDIHLHHSTAGTAPSFNSSTNSRFRRHSSSNVIPNPFKDVQLSPAGDAPPHGGMATGSRQSRSLGALQPTRLQSIWANPMQG</sequence>
<feature type="region of interest" description="Disordered" evidence="1">
    <location>
        <begin position="687"/>
        <end position="760"/>
    </location>
</feature>
<evidence type="ECO:0000256" key="1">
    <source>
        <dbReference type="SAM" id="MobiDB-lite"/>
    </source>
</evidence>
<accession>A0ABQ7H9K6</accession>
<organism evidence="2 3">
    <name type="scientific">Dunaliella salina</name>
    <name type="common">Green alga</name>
    <name type="synonym">Protococcus salinus</name>
    <dbReference type="NCBI Taxonomy" id="3046"/>
    <lineage>
        <taxon>Eukaryota</taxon>
        <taxon>Viridiplantae</taxon>
        <taxon>Chlorophyta</taxon>
        <taxon>core chlorophytes</taxon>
        <taxon>Chlorophyceae</taxon>
        <taxon>CS clade</taxon>
        <taxon>Chlamydomonadales</taxon>
        <taxon>Dunaliellaceae</taxon>
        <taxon>Dunaliella</taxon>
    </lineage>
</organism>
<feature type="region of interest" description="Disordered" evidence="1">
    <location>
        <begin position="635"/>
        <end position="671"/>
    </location>
</feature>
<feature type="region of interest" description="Disordered" evidence="1">
    <location>
        <begin position="155"/>
        <end position="296"/>
    </location>
</feature>
<evidence type="ECO:0000313" key="3">
    <source>
        <dbReference type="Proteomes" id="UP000815325"/>
    </source>
</evidence>
<feature type="compositionally biased region" description="Polar residues" evidence="1">
    <location>
        <begin position="585"/>
        <end position="599"/>
    </location>
</feature>
<feature type="region of interest" description="Disordered" evidence="1">
    <location>
        <begin position="557"/>
        <end position="604"/>
    </location>
</feature>
<keyword evidence="3" id="KW-1185">Reference proteome</keyword>
<evidence type="ECO:0000313" key="2">
    <source>
        <dbReference type="EMBL" id="KAF5843536.1"/>
    </source>
</evidence>
<feature type="region of interest" description="Disordered" evidence="1">
    <location>
        <begin position="102"/>
        <end position="125"/>
    </location>
</feature>
<protein>
    <submittedName>
        <fullName evidence="2">Uncharacterized protein</fullName>
    </submittedName>
</protein>
<feature type="compositionally biased region" description="Polar residues" evidence="1">
    <location>
        <begin position="748"/>
        <end position="760"/>
    </location>
</feature>
<name>A0ABQ7H9K6_DUNSA</name>
<reference evidence="2" key="1">
    <citation type="submission" date="2017-08" db="EMBL/GenBank/DDBJ databases">
        <authorList>
            <person name="Polle J.E."/>
            <person name="Barry K."/>
            <person name="Cushman J."/>
            <person name="Schmutz J."/>
            <person name="Tran D."/>
            <person name="Hathwaick L.T."/>
            <person name="Yim W.C."/>
            <person name="Jenkins J."/>
            <person name="Mckie-Krisberg Z.M."/>
            <person name="Prochnik S."/>
            <person name="Lindquist E."/>
            <person name="Dockter R.B."/>
            <person name="Adam C."/>
            <person name="Molina H."/>
            <person name="Bunkerborg J."/>
            <person name="Jin E."/>
            <person name="Buchheim M."/>
            <person name="Magnuson J."/>
        </authorList>
    </citation>
    <scope>NUCLEOTIDE SEQUENCE</scope>
    <source>
        <strain evidence="2">CCAP 19/18</strain>
    </source>
</reference>
<comment type="caution">
    <text evidence="2">The sequence shown here is derived from an EMBL/GenBank/DDBJ whole genome shotgun (WGS) entry which is preliminary data.</text>
</comment>
<gene>
    <name evidence="2" type="ORF">DUNSADRAFT_14452</name>
</gene>
<dbReference type="EMBL" id="MU069441">
    <property type="protein sequence ID" value="KAF5843536.1"/>
    <property type="molecule type" value="Genomic_DNA"/>
</dbReference>
<feature type="compositionally biased region" description="Gly residues" evidence="1">
    <location>
        <begin position="416"/>
        <end position="430"/>
    </location>
</feature>
<proteinExistence type="predicted"/>
<dbReference type="Proteomes" id="UP000815325">
    <property type="component" value="Unassembled WGS sequence"/>
</dbReference>
<feature type="compositionally biased region" description="Low complexity" evidence="1">
    <location>
        <begin position="401"/>
        <end position="415"/>
    </location>
</feature>
<feature type="region of interest" description="Disordered" evidence="1">
    <location>
        <begin position="1"/>
        <end position="40"/>
    </location>
</feature>